<sequence length="91" mass="10136">TSFAHVGLKWDDYVRFDERYLRPTEVDALIGDATKARTELGWTPTVDGLQLAKLMVDADVEALEHEGRPWIDTVRLDSWASKHNAALGVGA</sequence>
<dbReference type="Proteomes" id="UP000265742">
    <property type="component" value="Unassembled WGS sequence"/>
</dbReference>
<dbReference type="Gene3D" id="3.90.25.10">
    <property type="entry name" value="UDP-galactose 4-epimerase, domain 1"/>
    <property type="match status" value="1"/>
</dbReference>
<evidence type="ECO:0000313" key="3">
    <source>
        <dbReference type="Proteomes" id="UP000265742"/>
    </source>
</evidence>
<protein>
    <submittedName>
        <fullName evidence="2">GDP-mannose 4,6-dehydratase</fullName>
    </submittedName>
</protein>
<dbReference type="InterPro" id="IPR036291">
    <property type="entry name" value="NAD(P)-bd_dom_sf"/>
</dbReference>
<accession>A0A3A1TYW8</accession>
<dbReference type="AlphaFoldDB" id="A0A3A1TYW8"/>
<feature type="domain" description="NAD(P)-binding" evidence="1">
    <location>
        <begin position="11"/>
        <end position="54"/>
    </location>
</feature>
<dbReference type="InterPro" id="IPR016040">
    <property type="entry name" value="NAD(P)-bd_dom"/>
</dbReference>
<dbReference type="RefSeq" id="WP_199706639.1">
    <property type="nucleotide sequence ID" value="NZ_QXTG01000002.1"/>
</dbReference>
<gene>
    <name evidence="2" type="ORF">D1781_15600</name>
</gene>
<evidence type="ECO:0000313" key="2">
    <source>
        <dbReference type="EMBL" id="RIX28999.1"/>
    </source>
</evidence>
<dbReference type="Pfam" id="PF16363">
    <property type="entry name" value="GDP_Man_Dehyd"/>
    <property type="match status" value="1"/>
</dbReference>
<dbReference type="SUPFAM" id="SSF51735">
    <property type="entry name" value="NAD(P)-binding Rossmann-fold domains"/>
    <property type="match status" value="1"/>
</dbReference>
<feature type="non-terminal residue" evidence="2">
    <location>
        <position position="1"/>
    </location>
</feature>
<evidence type="ECO:0000259" key="1">
    <source>
        <dbReference type="Pfam" id="PF16363"/>
    </source>
</evidence>
<dbReference type="EMBL" id="QXTG01000002">
    <property type="protein sequence ID" value="RIX28999.1"/>
    <property type="molecule type" value="Genomic_DNA"/>
</dbReference>
<organism evidence="2 3">
    <name type="scientific">Amnibacterium setariae</name>
    <dbReference type="NCBI Taxonomy" id="2306585"/>
    <lineage>
        <taxon>Bacteria</taxon>
        <taxon>Bacillati</taxon>
        <taxon>Actinomycetota</taxon>
        <taxon>Actinomycetes</taxon>
        <taxon>Micrococcales</taxon>
        <taxon>Microbacteriaceae</taxon>
        <taxon>Amnibacterium</taxon>
    </lineage>
</organism>
<name>A0A3A1TYW8_9MICO</name>
<comment type="caution">
    <text evidence="2">The sequence shown here is derived from an EMBL/GenBank/DDBJ whole genome shotgun (WGS) entry which is preliminary data.</text>
</comment>
<reference evidence="3" key="1">
    <citation type="submission" date="2018-09" db="EMBL/GenBank/DDBJ databases">
        <authorList>
            <person name="Kim I."/>
        </authorList>
    </citation>
    <scope>NUCLEOTIDE SEQUENCE [LARGE SCALE GENOMIC DNA]</scope>
    <source>
        <strain evidence="3">DD4a</strain>
    </source>
</reference>
<keyword evidence="3" id="KW-1185">Reference proteome</keyword>
<proteinExistence type="predicted"/>